<keyword evidence="8" id="KW-0282">Flagellum</keyword>
<reference evidence="8 9" key="1">
    <citation type="submission" date="2016-12" db="EMBL/GenBank/DDBJ databases">
        <title>Genome sequencing and description of Paenibacillus sp. nov. from high altitude lake in the Indian Trans- Himalayas.</title>
        <authorList>
            <person name="Kiran S."/>
            <person name="Swarnkar M.K."/>
            <person name="Rana A."/>
            <person name="Tewari R."/>
            <person name="Gulati A."/>
        </authorList>
    </citation>
    <scope>NUCLEOTIDE SEQUENCE [LARGE SCALE GENOMIC DNA]</scope>
    <source>
        <strain evidence="8 9">IHBB 9951</strain>
    </source>
</reference>
<evidence type="ECO:0000259" key="6">
    <source>
        <dbReference type="Pfam" id="PF02465"/>
    </source>
</evidence>
<dbReference type="RefSeq" id="WP_077568409.1">
    <property type="nucleotide sequence ID" value="NZ_MRVI01000001.1"/>
</dbReference>
<dbReference type="PANTHER" id="PTHR30288:SF0">
    <property type="entry name" value="FLAGELLAR HOOK-ASSOCIATED PROTEIN 2"/>
    <property type="match status" value="1"/>
</dbReference>
<keyword evidence="5" id="KW-0964">Secreted</keyword>
<dbReference type="EMBL" id="MRVI01000001">
    <property type="protein sequence ID" value="OOC63751.1"/>
    <property type="molecule type" value="Genomic_DNA"/>
</dbReference>
<evidence type="ECO:0000259" key="7">
    <source>
        <dbReference type="Pfam" id="PF07195"/>
    </source>
</evidence>
<evidence type="ECO:0000313" key="8">
    <source>
        <dbReference type="EMBL" id="OOC63751.1"/>
    </source>
</evidence>
<name>A0ABX3K2Y3_9BACL</name>
<keyword evidence="8" id="KW-0969">Cilium</keyword>
<evidence type="ECO:0000256" key="3">
    <source>
        <dbReference type="ARBA" id="ARBA00023054"/>
    </source>
</evidence>
<dbReference type="InterPro" id="IPR010809">
    <property type="entry name" value="FliD_C"/>
</dbReference>
<evidence type="ECO:0000256" key="2">
    <source>
        <dbReference type="ARBA" id="ARBA00011255"/>
    </source>
</evidence>
<comment type="subcellular location">
    <subcellularLocation>
        <location evidence="5">Secreted</location>
    </subcellularLocation>
    <subcellularLocation>
        <location evidence="5">Bacterial flagellum</location>
    </subcellularLocation>
</comment>
<dbReference type="InterPro" id="IPR040026">
    <property type="entry name" value="FliD"/>
</dbReference>
<comment type="caution">
    <text evidence="8">The sequence shown here is derived from an EMBL/GenBank/DDBJ whole genome shotgun (WGS) entry which is preliminary data.</text>
</comment>
<feature type="domain" description="Flagellar hook-associated protein 2 N-terminal" evidence="6">
    <location>
        <begin position="17"/>
        <end position="109"/>
    </location>
</feature>
<sequence>MAGITSPNRLTGFSGVLDTESIIKRLMDAERAPLNNIHKKKQLSLWKREDYMSMNTKMLSFQKTVNELRFESSFEKVTATSSDTSVLTITSSGPNVSTSNIAVTQLAESATLIGKVPGASVASDGKIVINDVEVSFSAQSTIDSIVKDINSNSSATGVRASYDMNSGALYLTSTTTGKKSMVEISGDVGLLGFSTLKDEGEDAIYSVNGVTLNSSTNSVLINGNQVTLNGIGQATIGAVTDRSGIVDKIKSFVEQYNALIDTFSTAITTRKNRDYAPLTDEEKEAMTEKQIEQWEKKAREGTLYNDSILRDSLSSMRISLNTPLNVDSGQISMLSQIGITVKSSYTENGKLEIDEAKLNDAINNQFDQVKQLFVTGSSKSEVNGKSNLGIGDRLYNILNNQIDAIKDKIGSSGIVTTIDDSIMGKELKELNTQEAIWKSKLLDIEDRYYKQFAAMERALQKLNSQSSIFASMG</sequence>
<dbReference type="Gene3D" id="3.30.70.2120">
    <property type="match status" value="1"/>
</dbReference>
<dbReference type="Proteomes" id="UP000189059">
    <property type="component" value="Unassembled WGS sequence"/>
</dbReference>
<keyword evidence="4 5" id="KW-0975">Bacterial flagellum</keyword>
<dbReference type="InterPro" id="IPR003481">
    <property type="entry name" value="FliD_N"/>
</dbReference>
<dbReference type="Pfam" id="PF07195">
    <property type="entry name" value="FliD_C"/>
    <property type="match status" value="1"/>
</dbReference>
<feature type="domain" description="Flagellar hook-associated protein 2 C-terminal" evidence="7">
    <location>
        <begin position="200"/>
        <end position="464"/>
    </location>
</feature>
<comment type="subunit">
    <text evidence="2 5">Homopentamer.</text>
</comment>
<dbReference type="PANTHER" id="PTHR30288">
    <property type="entry name" value="FLAGELLAR CAP/ASSEMBLY PROTEIN FLID"/>
    <property type="match status" value="1"/>
</dbReference>
<keyword evidence="9" id="KW-1185">Reference proteome</keyword>
<dbReference type="Pfam" id="PF02465">
    <property type="entry name" value="FliD_N"/>
    <property type="match status" value="1"/>
</dbReference>
<dbReference type="Pfam" id="PF07196">
    <property type="entry name" value="Flagellin_IN"/>
    <property type="match status" value="1"/>
</dbReference>
<keyword evidence="8" id="KW-0966">Cell projection</keyword>
<dbReference type="InterPro" id="IPR010810">
    <property type="entry name" value="Flagellin_hook_IN_motif"/>
</dbReference>
<evidence type="ECO:0000256" key="1">
    <source>
        <dbReference type="ARBA" id="ARBA00009764"/>
    </source>
</evidence>
<accession>A0ABX3K2Y3</accession>
<keyword evidence="3" id="KW-0175">Coiled coil</keyword>
<evidence type="ECO:0000256" key="5">
    <source>
        <dbReference type="RuleBase" id="RU362066"/>
    </source>
</evidence>
<gene>
    <name evidence="8" type="ORF">BBD40_18965</name>
</gene>
<proteinExistence type="inferred from homology"/>
<comment type="similarity">
    <text evidence="1 5">Belongs to the FliD family.</text>
</comment>
<evidence type="ECO:0000256" key="4">
    <source>
        <dbReference type="ARBA" id="ARBA00023143"/>
    </source>
</evidence>
<protein>
    <recommendedName>
        <fullName evidence="5">Flagellar hook-associated protein 2</fullName>
        <shortName evidence="5">HAP2</shortName>
    </recommendedName>
    <alternativeName>
        <fullName evidence="5">Flagellar cap protein</fullName>
    </alternativeName>
</protein>
<comment type="function">
    <text evidence="5">Required for morphogenesis and for the elongation of the flagellar filament by facilitating polymerization of the flagellin monomers at the tip of growing filament. Forms a capping structure, which prevents flagellin subunits (transported through the central channel of the flagellum) from leaking out without polymerization at the distal end.</text>
</comment>
<evidence type="ECO:0000313" key="9">
    <source>
        <dbReference type="Proteomes" id="UP000189059"/>
    </source>
</evidence>
<organism evidence="8 9">
    <name type="scientific">Paenibacillus ihbetae</name>
    <dbReference type="NCBI Taxonomy" id="1870820"/>
    <lineage>
        <taxon>Bacteria</taxon>
        <taxon>Bacillati</taxon>
        <taxon>Bacillota</taxon>
        <taxon>Bacilli</taxon>
        <taxon>Bacillales</taxon>
        <taxon>Paenibacillaceae</taxon>
        <taxon>Paenibacillus</taxon>
    </lineage>
</organism>